<reference evidence="1" key="1">
    <citation type="submission" date="2019-08" db="EMBL/GenBank/DDBJ databases">
        <title>The genome of the North American firefly Photinus pyralis.</title>
        <authorList>
            <consortium name="Photinus pyralis genome working group"/>
            <person name="Fallon T.R."/>
            <person name="Sander Lower S.E."/>
            <person name="Weng J.-K."/>
        </authorList>
    </citation>
    <scope>NUCLEOTIDE SEQUENCE</scope>
    <source>
        <strain evidence="1">TRF0915ILg1</strain>
        <tissue evidence="1">Whole body</tissue>
    </source>
</reference>
<dbReference type="AlphaFoldDB" id="A0A8K0C970"/>
<evidence type="ECO:0000313" key="2">
    <source>
        <dbReference type="Proteomes" id="UP000801492"/>
    </source>
</evidence>
<gene>
    <name evidence="1" type="ORF">ILUMI_24406</name>
</gene>
<comment type="caution">
    <text evidence="1">The sequence shown here is derived from an EMBL/GenBank/DDBJ whole genome shotgun (WGS) entry which is preliminary data.</text>
</comment>
<keyword evidence="2" id="KW-1185">Reference proteome</keyword>
<organism evidence="1 2">
    <name type="scientific">Ignelater luminosus</name>
    <name type="common">Cucubano</name>
    <name type="synonym">Pyrophorus luminosus</name>
    <dbReference type="NCBI Taxonomy" id="2038154"/>
    <lineage>
        <taxon>Eukaryota</taxon>
        <taxon>Metazoa</taxon>
        <taxon>Ecdysozoa</taxon>
        <taxon>Arthropoda</taxon>
        <taxon>Hexapoda</taxon>
        <taxon>Insecta</taxon>
        <taxon>Pterygota</taxon>
        <taxon>Neoptera</taxon>
        <taxon>Endopterygota</taxon>
        <taxon>Coleoptera</taxon>
        <taxon>Polyphaga</taxon>
        <taxon>Elateriformia</taxon>
        <taxon>Elateroidea</taxon>
        <taxon>Elateridae</taxon>
        <taxon>Agrypninae</taxon>
        <taxon>Pyrophorini</taxon>
        <taxon>Ignelater</taxon>
    </lineage>
</organism>
<protein>
    <submittedName>
        <fullName evidence="1">Uncharacterized protein</fullName>
    </submittedName>
</protein>
<name>A0A8K0C970_IGNLU</name>
<dbReference type="Proteomes" id="UP000801492">
    <property type="component" value="Unassembled WGS sequence"/>
</dbReference>
<accession>A0A8K0C970</accession>
<dbReference type="OrthoDB" id="10072016at2759"/>
<proteinExistence type="predicted"/>
<dbReference type="EMBL" id="VTPC01090701">
    <property type="protein sequence ID" value="KAF2881764.1"/>
    <property type="molecule type" value="Genomic_DNA"/>
</dbReference>
<evidence type="ECO:0000313" key="1">
    <source>
        <dbReference type="EMBL" id="KAF2881764.1"/>
    </source>
</evidence>
<sequence>MMLVDLQRTSEEDRLCVDRVRFAIAKLRQGPGIPRQKKMIKQENGYHSFKLGPNLDFVENTSDGSKQVGQATSAERGSLVTLCCGVNTIGNCIPPYFIFPRVNFRPYMLNEVPIGSDGSVHVSGWMASSNFLKFMQHFAKHAKPNPSSPILNKKKKEIIYSSSENEDENVFIADESESEKFDEDDIISLDRNFETEDFVAVKFDTKKDTYHYIGPIINIDNPMATIKFMRLTKVKNTFMYPDIEDIGNVPIDDIKTKLPAPTISTKFK</sequence>